<comment type="cofactor">
    <cofactor evidence="2">
        <name>Mg(2+)</name>
        <dbReference type="ChEBI" id="CHEBI:18420"/>
    </cofactor>
</comment>
<evidence type="ECO:0000313" key="11">
    <source>
        <dbReference type="Proteomes" id="UP000231280"/>
    </source>
</evidence>
<dbReference type="PANTHER" id="PTHR34448">
    <property type="entry name" value="AMINOPEPTIDASE"/>
    <property type="match status" value="1"/>
</dbReference>
<name>A0A2M7IGW2_9BACT</name>
<evidence type="ECO:0000256" key="5">
    <source>
        <dbReference type="ARBA" id="ARBA00022438"/>
    </source>
</evidence>
<keyword evidence="7" id="KW-0479">Metal-binding</keyword>
<gene>
    <name evidence="10" type="ORF">CO002_00385</name>
</gene>
<comment type="similarity">
    <text evidence="4">Belongs to the peptidase M29 family.</text>
</comment>
<dbReference type="PANTHER" id="PTHR34448:SF1">
    <property type="entry name" value="BLL6088 PROTEIN"/>
    <property type="match status" value="1"/>
</dbReference>
<reference evidence="11" key="1">
    <citation type="submission" date="2017-09" db="EMBL/GenBank/DDBJ databases">
        <title>Depth-based differentiation of microbial function through sediment-hosted aquifers and enrichment of novel symbionts in the deep terrestrial subsurface.</title>
        <authorList>
            <person name="Probst A.J."/>
            <person name="Ladd B."/>
            <person name="Jarett J.K."/>
            <person name="Geller-Mcgrath D.E."/>
            <person name="Sieber C.M.K."/>
            <person name="Emerson J.B."/>
            <person name="Anantharaman K."/>
            <person name="Thomas B.C."/>
            <person name="Malmstrom R."/>
            <person name="Stieglmeier M."/>
            <person name="Klingl A."/>
            <person name="Woyke T."/>
            <person name="Ryan C.M."/>
            <person name="Banfield J.F."/>
        </authorList>
    </citation>
    <scope>NUCLEOTIDE SEQUENCE [LARGE SCALE GENOMIC DNA]</scope>
</reference>
<dbReference type="GO" id="GO:0004177">
    <property type="term" value="F:aminopeptidase activity"/>
    <property type="evidence" value="ECO:0007669"/>
    <property type="project" value="UniProtKB-KW"/>
</dbReference>
<proteinExistence type="inferred from homology"/>
<dbReference type="SUPFAM" id="SSF144052">
    <property type="entry name" value="Thermophilic metalloprotease-like"/>
    <property type="match status" value="1"/>
</dbReference>
<comment type="caution">
    <text evidence="10">The sequence shown here is derived from an EMBL/GenBank/DDBJ whole genome shotgun (WGS) entry which is preliminary data.</text>
</comment>
<keyword evidence="9" id="KW-0482">Metalloprotease</keyword>
<dbReference type="AlphaFoldDB" id="A0A2M7IGW2"/>
<accession>A0A2M7IGW2</accession>
<sequence length="340" mass="38104">AGAFPLAEALVEAAYEAGGLPFCELADVRIVRALMMRVTAEQLELEEKLGLEKIKEMQAFIGFTAPENQFETIGIPSENMRRASKIGKPSLDHRVKHTKWCILRYPTPAMAQAAEMSSEAFEDFFYNVCLLDYAKMSRAMDSLVALMNKTDKVHICGQRTNLTFSIKGIPAIKCDGRYNVPDGEIFAAPVRDSVNGSIYFTAPTIYESKRFGGIHLHFLNGQIQKVTCEQGTEKELNEILDRDEGARYVGEFAIGVNPLINKPMLNILFDEKIAGSFHFTPGQCYDDAPNGNDSQIHWDMVCIQTPEYGGGEIYFDERLVRKDGRFVLPELEVLNPENLL</sequence>
<evidence type="ECO:0000256" key="3">
    <source>
        <dbReference type="ARBA" id="ARBA00001947"/>
    </source>
</evidence>
<dbReference type="PRINTS" id="PR00919">
    <property type="entry name" value="THERMOPTASE"/>
</dbReference>
<keyword evidence="8" id="KW-0378">Hydrolase</keyword>
<dbReference type="GO" id="GO:0046872">
    <property type="term" value="F:metal ion binding"/>
    <property type="evidence" value="ECO:0007669"/>
    <property type="project" value="UniProtKB-KW"/>
</dbReference>
<evidence type="ECO:0000313" key="10">
    <source>
        <dbReference type="EMBL" id="PIW75742.1"/>
    </source>
</evidence>
<evidence type="ECO:0000256" key="4">
    <source>
        <dbReference type="ARBA" id="ARBA00008236"/>
    </source>
</evidence>
<evidence type="ECO:0000256" key="2">
    <source>
        <dbReference type="ARBA" id="ARBA00001946"/>
    </source>
</evidence>
<comment type="cofactor">
    <cofactor evidence="3">
        <name>Zn(2+)</name>
        <dbReference type="ChEBI" id="CHEBI:29105"/>
    </cofactor>
</comment>
<dbReference type="InterPro" id="IPR052170">
    <property type="entry name" value="M29_Exopeptidase"/>
</dbReference>
<comment type="cofactor">
    <cofactor evidence="1">
        <name>Co(2+)</name>
        <dbReference type="ChEBI" id="CHEBI:48828"/>
    </cofactor>
</comment>
<dbReference type="Proteomes" id="UP000231280">
    <property type="component" value="Unassembled WGS sequence"/>
</dbReference>
<dbReference type="Gene3D" id="3.40.1830.10">
    <property type="entry name" value="Thermophilic metalloprotease (M29)"/>
    <property type="match status" value="1"/>
</dbReference>
<evidence type="ECO:0000256" key="8">
    <source>
        <dbReference type="ARBA" id="ARBA00022801"/>
    </source>
</evidence>
<keyword evidence="6" id="KW-0645">Protease</keyword>
<feature type="non-terminal residue" evidence="10">
    <location>
        <position position="1"/>
    </location>
</feature>
<dbReference type="Pfam" id="PF02073">
    <property type="entry name" value="Peptidase_M29"/>
    <property type="match status" value="1"/>
</dbReference>
<dbReference type="GO" id="GO:0006508">
    <property type="term" value="P:proteolysis"/>
    <property type="evidence" value="ECO:0007669"/>
    <property type="project" value="UniProtKB-KW"/>
</dbReference>
<dbReference type="InterPro" id="IPR035097">
    <property type="entry name" value="M29_N-terminal"/>
</dbReference>
<organism evidence="10 11">
    <name type="scientific">Candidatus Portnoybacteria bacterium CG_4_8_14_3_um_filter_44_10</name>
    <dbReference type="NCBI Taxonomy" id="1974802"/>
    <lineage>
        <taxon>Bacteria</taxon>
        <taxon>Candidatus Portnoyibacteriota</taxon>
    </lineage>
</organism>
<keyword evidence="5 10" id="KW-0031">Aminopeptidase</keyword>
<dbReference type="EMBL" id="PFGX01000010">
    <property type="protein sequence ID" value="PIW75742.1"/>
    <property type="molecule type" value="Genomic_DNA"/>
</dbReference>
<dbReference type="GO" id="GO:0008237">
    <property type="term" value="F:metallopeptidase activity"/>
    <property type="evidence" value="ECO:0007669"/>
    <property type="project" value="UniProtKB-KW"/>
</dbReference>
<evidence type="ECO:0000256" key="9">
    <source>
        <dbReference type="ARBA" id="ARBA00023049"/>
    </source>
</evidence>
<dbReference type="InterPro" id="IPR000787">
    <property type="entry name" value="Peptidase_M29"/>
</dbReference>
<protein>
    <submittedName>
        <fullName evidence="10">Aminopeptidase</fullName>
    </submittedName>
</protein>
<evidence type="ECO:0000256" key="7">
    <source>
        <dbReference type="ARBA" id="ARBA00022723"/>
    </source>
</evidence>
<evidence type="ECO:0000256" key="6">
    <source>
        <dbReference type="ARBA" id="ARBA00022670"/>
    </source>
</evidence>
<evidence type="ECO:0000256" key="1">
    <source>
        <dbReference type="ARBA" id="ARBA00001941"/>
    </source>
</evidence>